<evidence type="ECO:0000313" key="3">
    <source>
        <dbReference type="Proteomes" id="UP001281203"/>
    </source>
</evidence>
<name>A0ABU3WYW6_9EURY</name>
<keyword evidence="3" id="KW-1185">Reference proteome</keyword>
<comment type="caution">
    <text evidence="2">The sequence shown here is derived from an EMBL/GenBank/DDBJ whole genome shotgun (WGS) entry which is preliminary data.</text>
</comment>
<dbReference type="EMBL" id="WBKO01000001">
    <property type="protein sequence ID" value="MDV2480997.1"/>
    <property type="molecule type" value="Genomic_DNA"/>
</dbReference>
<keyword evidence="1" id="KW-1133">Transmembrane helix</keyword>
<organism evidence="2 3">
    <name type="scientific">Methanoculleus caldifontis</name>
    <dbReference type="NCBI Taxonomy" id="2651577"/>
    <lineage>
        <taxon>Archaea</taxon>
        <taxon>Methanobacteriati</taxon>
        <taxon>Methanobacteriota</taxon>
        <taxon>Stenosarchaea group</taxon>
        <taxon>Methanomicrobia</taxon>
        <taxon>Methanomicrobiales</taxon>
        <taxon>Methanomicrobiaceae</taxon>
        <taxon>Methanoculleus</taxon>
    </lineage>
</organism>
<gene>
    <name evidence="2" type="ORF">F8E02_03030</name>
</gene>
<sequence>MVSLNKLKILFLVAAVTVILMISLTLFGVAWINSNPGYYRYAVTVDGLSNYTGEPATDIIVPMPMRDGNLVFSEEELQYKQFGNWKSVIVVTPHGKMLAFQSVDANLTDIHAKFFKGFDPGELKLTDLQNESLSPLMSGGLDTPVRWNSSTQEGSNYTSVLFFPEDLIPLNANAPDIGVSLELTVSEGIHHSISGDTFRISIHECIPPEIRGAIPISVHVKKYLDGNWVPVNEEGIPILSRS</sequence>
<keyword evidence="1" id="KW-0472">Membrane</keyword>
<protein>
    <submittedName>
        <fullName evidence="2">Uncharacterized protein</fullName>
    </submittedName>
</protein>
<reference evidence="2 3" key="1">
    <citation type="submission" date="2019-10" db="EMBL/GenBank/DDBJ databases">
        <title>Isolation and characterization of Methanoculleus sp. Wushi-C6 from a hot spring well.</title>
        <authorList>
            <person name="Chen S.-C."/>
            <person name="Lan Z.-H."/>
            <person name="You Y.-T."/>
            <person name="Lai M.-C."/>
        </authorList>
    </citation>
    <scope>NUCLEOTIDE SEQUENCE [LARGE SCALE GENOMIC DNA]</scope>
    <source>
        <strain evidence="2 3">Wushi-C6</strain>
    </source>
</reference>
<evidence type="ECO:0000256" key="1">
    <source>
        <dbReference type="SAM" id="Phobius"/>
    </source>
</evidence>
<dbReference type="RefSeq" id="WP_317063982.1">
    <property type="nucleotide sequence ID" value="NZ_WBKO01000001.1"/>
</dbReference>
<keyword evidence="1" id="KW-0812">Transmembrane</keyword>
<evidence type="ECO:0000313" key="2">
    <source>
        <dbReference type="EMBL" id="MDV2480997.1"/>
    </source>
</evidence>
<proteinExistence type="predicted"/>
<feature type="transmembrane region" description="Helical" evidence="1">
    <location>
        <begin position="9"/>
        <end position="32"/>
    </location>
</feature>
<dbReference type="Proteomes" id="UP001281203">
    <property type="component" value="Unassembled WGS sequence"/>
</dbReference>
<accession>A0ABU3WYW6</accession>